<gene>
    <name evidence="1" type="ORF">LSINAPIS_LOCUS6142</name>
</gene>
<evidence type="ECO:0000313" key="2">
    <source>
        <dbReference type="Proteomes" id="UP000324832"/>
    </source>
</evidence>
<proteinExistence type="predicted"/>
<dbReference type="EMBL" id="FZQP02001892">
    <property type="protein sequence ID" value="VVC94121.1"/>
    <property type="molecule type" value="Genomic_DNA"/>
</dbReference>
<name>A0A5E4QAF4_9NEOP</name>
<evidence type="ECO:0000313" key="1">
    <source>
        <dbReference type="EMBL" id="VVC94121.1"/>
    </source>
</evidence>
<organism evidence="1 2">
    <name type="scientific">Leptidea sinapis</name>
    <dbReference type="NCBI Taxonomy" id="189913"/>
    <lineage>
        <taxon>Eukaryota</taxon>
        <taxon>Metazoa</taxon>
        <taxon>Ecdysozoa</taxon>
        <taxon>Arthropoda</taxon>
        <taxon>Hexapoda</taxon>
        <taxon>Insecta</taxon>
        <taxon>Pterygota</taxon>
        <taxon>Neoptera</taxon>
        <taxon>Endopterygota</taxon>
        <taxon>Lepidoptera</taxon>
        <taxon>Glossata</taxon>
        <taxon>Ditrysia</taxon>
        <taxon>Papilionoidea</taxon>
        <taxon>Pieridae</taxon>
        <taxon>Dismorphiinae</taxon>
        <taxon>Leptidea</taxon>
    </lineage>
</organism>
<keyword evidence="2" id="KW-1185">Reference proteome</keyword>
<sequence length="61" mass="6946">MSIACCNWVTVARSSLVHVLAKTWTQRPKCDEDVVFYIRAVDYLIVDYAVKCACVSEKPYS</sequence>
<protein>
    <submittedName>
        <fullName evidence="1">Uncharacterized protein</fullName>
    </submittedName>
</protein>
<dbReference type="AlphaFoldDB" id="A0A5E4QAF4"/>
<dbReference type="Proteomes" id="UP000324832">
    <property type="component" value="Unassembled WGS sequence"/>
</dbReference>
<accession>A0A5E4QAF4</accession>
<reference evidence="1 2" key="1">
    <citation type="submission" date="2017-07" db="EMBL/GenBank/DDBJ databases">
        <authorList>
            <person name="Talla V."/>
            <person name="Backstrom N."/>
        </authorList>
    </citation>
    <scope>NUCLEOTIDE SEQUENCE [LARGE SCALE GENOMIC DNA]</scope>
</reference>